<dbReference type="RefSeq" id="WP_077541842.1">
    <property type="nucleotide sequence ID" value="NZ_MLHN01000008.1"/>
</dbReference>
<comment type="caution">
    <text evidence="2">The sequence shown here is derived from an EMBL/GenBank/DDBJ whole genome shotgun (WGS) entry which is preliminary data.</text>
</comment>
<keyword evidence="3" id="KW-1185">Reference proteome</keyword>
<dbReference type="STRING" id="1908264.BKK54_04220"/>
<dbReference type="AlphaFoldDB" id="A0A1V3J7J2"/>
<dbReference type="Pfam" id="PF07157">
    <property type="entry name" value="DNA_circ_N"/>
    <property type="match status" value="1"/>
</dbReference>
<evidence type="ECO:0000313" key="3">
    <source>
        <dbReference type="Proteomes" id="UP000188481"/>
    </source>
</evidence>
<accession>A0A1V3J7J2</accession>
<evidence type="ECO:0000313" key="2">
    <source>
        <dbReference type="EMBL" id="OOF50908.1"/>
    </source>
</evidence>
<sequence>MAKITGKGSFRGVPFLIEEEQGLDGGRRIVSHEYPLRDNGLTEDMGKRLRRYQVGCLVIGDDHLDQAEKLIEALEASGAGTLKHPYFGTIEVRVDDYRAKHSTSHQRVTRFDITFLPAEESNAPEIAEDTAYSVLSEYSATLDGIASEFAEMVEDVSGFIESMVDNPLFRLADTTAAFIENIFDGVANTVSGLTEVKDKALSIKNRLSNLLLTPKVLARELQDLTKLNVRSAVNSQRQFVQHIVITDSISAALGDLTASKNEITKSTLDEMVTAKINNVAEADILSRQFRNLHEQEIFDALMNKTTFLLKRLVLSTLAVEYGKAISDAVTESVAQKTVTEETIATLIESKADVQRYIAEVDEQLEAVILDNADAEQWESYTALEQYRLTLMRDLQIRGERLANAREVKLNDTYPAILLEYQHTGNAKTWKRLALRNGISHPLFCLGGTTLEVLQ</sequence>
<name>A0A1V3J7J2_9PAST</name>
<reference evidence="2 3" key="1">
    <citation type="submission" date="2016-10" db="EMBL/GenBank/DDBJ databases">
        <title>Rodentibacter gen. nov. and new species.</title>
        <authorList>
            <person name="Christensen H."/>
        </authorList>
    </citation>
    <scope>NUCLEOTIDE SEQUENCE [LARGE SCALE GENOMIC DNA]</scope>
    <source>
        <strain evidence="3">ppn416</strain>
    </source>
</reference>
<evidence type="ECO:0000259" key="1">
    <source>
        <dbReference type="Pfam" id="PF07157"/>
    </source>
</evidence>
<dbReference type="InterPro" id="IPR009826">
    <property type="entry name" value="DNA_circ_N"/>
</dbReference>
<proteinExistence type="predicted"/>
<organism evidence="2 3">
    <name type="scientific">Rodentibacter genomosp. 1</name>
    <dbReference type="NCBI Taxonomy" id="1908264"/>
    <lineage>
        <taxon>Bacteria</taxon>
        <taxon>Pseudomonadati</taxon>
        <taxon>Pseudomonadota</taxon>
        <taxon>Gammaproteobacteria</taxon>
        <taxon>Pasteurellales</taxon>
        <taxon>Pasteurellaceae</taxon>
        <taxon>Rodentibacter</taxon>
    </lineage>
</organism>
<dbReference type="Proteomes" id="UP000188481">
    <property type="component" value="Unassembled WGS sequence"/>
</dbReference>
<feature type="domain" description="DNA circulation N-terminal" evidence="1">
    <location>
        <begin position="6"/>
        <end position="92"/>
    </location>
</feature>
<protein>
    <submittedName>
        <fullName evidence="2">DNA circularization protein</fullName>
    </submittedName>
</protein>
<gene>
    <name evidence="2" type="ORF">BKK54_04220</name>
</gene>
<dbReference type="EMBL" id="MLHN01000008">
    <property type="protein sequence ID" value="OOF50908.1"/>
    <property type="molecule type" value="Genomic_DNA"/>
</dbReference>